<dbReference type="Proteomes" id="UP000282957">
    <property type="component" value="Unassembled WGS sequence"/>
</dbReference>
<feature type="transmembrane region" description="Helical" evidence="14">
    <location>
        <begin position="31"/>
        <end position="52"/>
    </location>
</feature>
<feature type="transmembrane region" description="Helical" evidence="14">
    <location>
        <begin position="88"/>
        <end position="111"/>
    </location>
</feature>
<feature type="binding site" evidence="14">
    <location>
        <position position="66"/>
    </location>
    <ligand>
        <name>Na(+)</name>
        <dbReference type="ChEBI" id="CHEBI:29101"/>
        <note>structural</note>
    </ligand>
</feature>
<dbReference type="OrthoDB" id="9806299at2"/>
<keyword evidence="4" id="KW-0997">Cell inner membrane</keyword>
<dbReference type="HAMAP" id="MF_00454">
    <property type="entry name" value="FluC"/>
    <property type="match status" value="1"/>
</dbReference>
<dbReference type="GO" id="GO:0046872">
    <property type="term" value="F:metal ion binding"/>
    <property type="evidence" value="ECO:0007669"/>
    <property type="project" value="UniProtKB-KW"/>
</dbReference>
<sequence>MNPLYAALGGAIGSLLRYGFSSMLNTTGFPWGTMAINIAGSACIGLCAGLGLAGGPRAFLVAGVLGGFTTFSAFSLETGLLWERDPRLAVAYVLASVGLGLTAFFLTWNAVRG</sequence>
<keyword evidence="5 14" id="KW-0812">Transmembrane</keyword>
<dbReference type="InterPro" id="IPR003691">
    <property type="entry name" value="FluC"/>
</dbReference>
<dbReference type="GO" id="GO:0140114">
    <property type="term" value="P:cellular detoxification of fluoride"/>
    <property type="evidence" value="ECO:0007669"/>
    <property type="project" value="UniProtKB-UniRule"/>
</dbReference>
<evidence type="ECO:0000256" key="11">
    <source>
        <dbReference type="ARBA" id="ARBA00023303"/>
    </source>
</evidence>
<keyword evidence="11 14" id="KW-0407">Ion channel</keyword>
<dbReference type="AlphaFoldDB" id="A0A437M3G1"/>
<reference evidence="15 16" key="1">
    <citation type="submission" date="2019-01" db="EMBL/GenBank/DDBJ databases">
        <authorList>
            <person name="Chen W.-M."/>
        </authorList>
    </citation>
    <scope>NUCLEOTIDE SEQUENCE [LARGE SCALE GENOMIC DNA]</scope>
    <source>
        <strain evidence="15 16">CCP-6</strain>
    </source>
</reference>
<keyword evidence="2 14" id="KW-0813">Transport</keyword>
<evidence type="ECO:0000313" key="16">
    <source>
        <dbReference type="Proteomes" id="UP000282957"/>
    </source>
</evidence>
<keyword evidence="9 14" id="KW-0406">Ion transport</keyword>
<keyword evidence="6 14" id="KW-0479">Metal-binding</keyword>
<dbReference type="Pfam" id="PF02537">
    <property type="entry name" value="CRCB"/>
    <property type="match status" value="1"/>
</dbReference>
<comment type="activity regulation">
    <text evidence="14">Na(+) is not transported, but it plays an essential structural role and its presence is essential for fluoride channel function.</text>
</comment>
<gene>
    <name evidence="14" type="primary">fluC</name>
    <name evidence="14" type="synonym">crcB</name>
    <name evidence="15" type="ORF">EOD42_18660</name>
</gene>
<evidence type="ECO:0000256" key="5">
    <source>
        <dbReference type="ARBA" id="ARBA00022692"/>
    </source>
</evidence>
<evidence type="ECO:0000256" key="10">
    <source>
        <dbReference type="ARBA" id="ARBA00023136"/>
    </source>
</evidence>
<keyword evidence="16" id="KW-1185">Reference proteome</keyword>
<comment type="caution">
    <text evidence="15">The sequence shown here is derived from an EMBL/GenBank/DDBJ whole genome shotgun (WGS) entry which is preliminary data.</text>
</comment>
<evidence type="ECO:0000256" key="9">
    <source>
        <dbReference type="ARBA" id="ARBA00023065"/>
    </source>
</evidence>
<dbReference type="PANTHER" id="PTHR28259:SF18">
    <property type="entry name" value="FLUORIDE-SPECIFIC ION CHANNEL FLUC"/>
    <property type="match status" value="1"/>
</dbReference>
<comment type="function">
    <text evidence="14">Fluoride-specific ion channel. Important for reducing fluoride concentration in the cell, thus reducing its toxicity.</text>
</comment>
<evidence type="ECO:0000256" key="12">
    <source>
        <dbReference type="ARBA" id="ARBA00035120"/>
    </source>
</evidence>
<evidence type="ECO:0000256" key="6">
    <source>
        <dbReference type="ARBA" id="ARBA00022723"/>
    </source>
</evidence>
<evidence type="ECO:0000256" key="2">
    <source>
        <dbReference type="ARBA" id="ARBA00022448"/>
    </source>
</evidence>
<dbReference type="RefSeq" id="WP_127789092.1">
    <property type="nucleotide sequence ID" value="NZ_SACL01000007.1"/>
</dbReference>
<evidence type="ECO:0000256" key="8">
    <source>
        <dbReference type="ARBA" id="ARBA00023053"/>
    </source>
</evidence>
<evidence type="ECO:0000256" key="4">
    <source>
        <dbReference type="ARBA" id="ARBA00022519"/>
    </source>
</evidence>
<comment type="subcellular location">
    <subcellularLocation>
        <location evidence="1 14">Cell membrane</location>
        <topology evidence="1 14">Multi-pass membrane protein</topology>
    </subcellularLocation>
</comment>
<feature type="transmembrane region" description="Helical" evidence="14">
    <location>
        <begin position="59"/>
        <end position="82"/>
    </location>
</feature>
<name>A0A437M3G1_9PROT</name>
<organism evidence="15 16">
    <name type="scientific">Rhodovarius crocodyli</name>
    <dbReference type="NCBI Taxonomy" id="1979269"/>
    <lineage>
        <taxon>Bacteria</taxon>
        <taxon>Pseudomonadati</taxon>
        <taxon>Pseudomonadota</taxon>
        <taxon>Alphaproteobacteria</taxon>
        <taxon>Acetobacterales</taxon>
        <taxon>Roseomonadaceae</taxon>
        <taxon>Rhodovarius</taxon>
    </lineage>
</organism>
<dbReference type="GO" id="GO:0062054">
    <property type="term" value="F:fluoride channel activity"/>
    <property type="evidence" value="ECO:0007669"/>
    <property type="project" value="UniProtKB-UniRule"/>
</dbReference>
<accession>A0A437M3G1</accession>
<feature type="binding site" evidence="14">
    <location>
        <position position="69"/>
    </location>
    <ligand>
        <name>Na(+)</name>
        <dbReference type="ChEBI" id="CHEBI:29101"/>
        <note>structural</note>
    </ligand>
</feature>
<comment type="similarity">
    <text evidence="12 14">Belongs to the fluoride channel Fluc/FEX (TC 1.A.43) family.</text>
</comment>
<dbReference type="EMBL" id="SACL01000007">
    <property type="protein sequence ID" value="RVT92238.1"/>
    <property type="molecule type" value="Genomic_DNA"/>
</dbReference>
<keyword evidence="3 14" id="KW-1003">Cell membrane</keyword>
<evidence type="ECO:0000256" key="7">
    <source>
        <dbReference type="ARBA" id="ARBA00022989"/>
    </source>
</evidence>
<evidence type="ECO:0000256" key="3">
    <source>
        <dbReference type="ARBA" id="ARBA00022475"/>
    </source>
</evidence>
<evidence type="ECO:0000256" key="14">
    <source>
        <dbReference type="HAMAP-Rule" id="MF_00454"/>
    </source>
</evidence>
<keyword evidence="10 14" id="KW-0472">Membrane</keyword>
<proteinExistence type="inferred from homology"/>
<keyword evidence="7 14" id="KW-1133">Transmembrane helix</keyword>
<evidence type="ECO:0000256" key="13">
    <source>
        <dbReference type="ARBA" id="ARBA00035585"/>
    </source>
</evidence>
<evidence type="ECO:0000313" key="15">
    <source>
        <dbReference type="EMBL" id="RVT92238.1"/>
    </source>
</evidence>
<dbReference type="GO" id="GO:0005886">
    <property type="term" value="C:plasma membrane"/>
    <property type="evidence" value="ECO:0007669"/>
    <property type="project" value="UniProtKB-SubCell"/>
</dbReference>
<dbReference type="PANTHER" id="PTHR28259">
    <property type="entry name" value="FLUORIDE EXPORT PROTEIN 1-RELATED"/>
    <property type="match status" value="1"/>
</dbReference>
<comment type="catalytic activity">
    <reaction evidence="13">
        <text>fluoride(in) = fluoride(out)</text>
        <dbReference type="Rhea" id="RHEA:76159"/>
        <dbReference type="ChEBI" id="CHEBI:17051"/>
    </reaction>
    <physiologicalReaction direction="left-to-right" evidence="13">
        <dbReference type="Rhea" id="RHEA:76160"/>
    </physiologicalReaction>
</comment>
<protein>
    <recommendedName>
        <fullName evidence="14">Fluoride-specific ion channel FluC</fullName>
    </recommendedName>
</protein>
<evidence type="ECO:0000256" key="1">
    <source>
        <dbReference type="ARBA" id="ARBA00004651"/>
    </source>
</evidence>
<keyword evidence="8 14" id="KW-0915">Sodium</keyword>